<evidence type="ECO:0000313" key="12">
    <source>
        <dbReference type="EMBL" id="KAJ4968506.1"/>
    </source>
</evidence>
<keyword evidence="2" id="KW-1003">Cell membrane</keyword>
<keyword evidence="3" id="KW-0449">Lipoprotein</keyword>
<feature type="domain" description="X8" evidence="11">
    <location>
        <begin position="30"/>
        <end position="114"/>
    </location>
</feature>
<keyword evidence="3" id="KW-0336">GPI-anchor</keyword>
<evidence type="ECO:0000256" key="8">
    <source>
        <dbReference type="SAM" id="MobiDB-lite"/>
    </source>
</evidence>
<keyword evidence="5 9" id="KW-0472">Membrane</keyword>
<dbReference type="GO" id="GO:0009506">
    <property type="term" value="C:plasmodesma"/>
    <property type="evidence" value="ECO:0007669"/>
    <property type="project" value="UniProtKB-ARBA"/>
</dbReference>
<comment type="caution">
    <text evidence="12">The sequence shown here is derived from an EMBL/GenBank/DDBJ whole genome shotgun (WGS) entry which is preliminary data.</text>
</comment>
<evidence type="ECO:0000256" key="3">
    <source>
        <dbReference type="ARBA" id="ARBA00022622"/>
    </source>
</evidence>
<feature type="transmembrane region" description="Helical" evidence="9">
    <location>
        <begin position="160"/>
        <end position="183"/>
    </location>
</feature>
<dbReference type="OrthoDB" id="417697at2759"/>
<evidence type="ECO:0000256" key="9">
    <source>
        <dbReference type="SAM" id="Phobius"/>
    </source>
</evidence>
<keyword evidence="7" id="KW-0325">Glycoprotein</keyword>
<proteinExistence type="predicted"/>
<dbReference type="AlphaFoldDB" id="A0A9Q0KDV1"/>
<feature type="chain" id="PRO_5040202403" description="X8 domain-containing protein" evidence="10">
    <location>
        <begin position="29"/>
        <end position="184"/>
    </location>
</feature>
<feature type="compositionally biased region" description="Low complexity" evidence="8">
    <location>
        <begin position="124"/>
        <end position="144"/>
    </location>
</feature>
<evidence type="ECO:0000256" key="7">
    <source>
        <dbReference type="ARBA" id="ARBA00023180"/>
    </source>
</evidence>
<dbReference type="FunFam" id="1.20.58.1040:FF:000001">
    <property type="entry name" value="Glucan endo-1,3-beta-glucosidase 4"/>
    <property type="match status" value="1"/>
</dbReference>
<reference evidence="12" key="1">
    <citation type="journal article" date="2023" name="Plant J.">
        <title>The genome of the king protea, Protea cynaroides.</title>
        <authorList>
            <person name="Chang J."/>
            <person name="Duong T.A."/>
            <person name="Schoeman C."/>
            <person name="Ma X."/>
            <person name="Roodt D."/>
            <person name="Barker N."/>
            <person name="Li Z."/>
            <person name="Van de Peer Y."/>
            <person name="Mizrachi E."/>
        </authorList>
    </citation>
    <scope>NUCLEOTIDE SEQUENCE</scope>
    <source>
        <tissue evidence="12">Young leaves</tissue>
    </source>
</reference>
<evidence type="ECO:0000259" key="11">
    <source>
        <dbReference type="SMART" id="SM00768"/>
    </source>
</evidence>
<evidence type="ECO:0000256" key="6">
    <source>
        <dbReference type="ARBA" id="ARBA00023157"/>
    </source>
</evidence>
<keyword evidence="6" id="KW-1015">Disulfide bond</keyword>
<keyword evidence="13" id="KW-1185">Reference proteome</keyword>
<evidence type="ECO:0000256" key="1">
    <source>
        <dbReference type="ARBA" id="ARBA00004609"/>
    </source>
</evidence>
<evidence type="ECO:0000256" key="4">
    <source>
        <dbReference type="ARBA" id="ARBA00022729"/>
    </source>
</evidence>
<protein>
    <recommendedName>
        <fullName evidence="11">X8 domain-containing protein</fullName>
    </recommendedName>
</protein>
<keyword evidence="9" id="KW-1133">Transmembrane helix</keyword>
<dbReference type="Pfam" id="PF07983">
    <property type="entry name" value="X8"/>
    <property type="match status" value="1"/>
</dbReference>
<feature type="region of interest" description="Disordered" evidence="8">
    <location>
        <begin position="116"/>
        <end position="144"/>
    </location>
</feature>
<dbReference type="SMART" id="SM00768">
    <property type="entry name" value="X8"/>
    <property type="match status" value="1"/>
</dbReference>
<dbReference type="Proteomes" id="UP001141806">
    <property type="component" value="Unassembled WGS sequence"/>
</dbReference>
<gene>
    <name evidence="12" type="ORF">NE237_015207</name>
</gene>
<dbReference type="EMBL" id="JAMYWD010000006">
    <property type="protein sequence ID" value="KAJ4968506.1"/>
    <property type="molecule type" value="Genomic_DNA"/>
</dbReference>
<comment type="subcellular location">
    <subcellularLocation>
        <location evidence="1">Cell membrane</location>
        <topology evidence="1">Lipid-anchor</topology>
        <topology evidence="1">GPI-anchor</topology>
    </subcellularLocation>
</comment>
<dbReference type="Gene3D" id="1.20.58.1040">
    <property type="match status" value="1"/>
</dbReference>
<dbReference type="GO" id="GO:0098552">
    <property type="term" value="C:side of membrane"/>
    <property type="evidence" value="ECO:0007669"/>
    <property type="project" value="UniProtKB-KW"/>
</dbReference>
<accession>A0A9Q0KDV1</accession>
<feature type="signal peptide" evidence="10">
    <location>
        <begin position="1"/>
        <end position="28"/>
    </location>
</feature>
<evidence type="ECO:0000313" key="13">
    <source>
        <dbReference type="Proteomes" id="UP001141806"/>
    </source>
</evidence>
<keyword evidence="4 10" id="KW-0732">Signal</keyword>
<dbReference type="PANTHER" id="PTHR31044:SF47">
    <property type="entry name" value="CARBOHYDRATE-BINDING X8 DOMAIN SUPERFAMILY PROTEIN"/>
    <property type="match status" value="1"/>
</dbReference>
<name>A0A9Q0KDV1_9MAGN</name>
<dbReference type="PANTHER" id="PTHR31044">
    <property type="entry name" value="BETA-1,3 GLUCANASE"/>
    <property type="match status" value="1"/>
</dbReference>
<evidence type="ECO:0000256" key="10">
    <source>
        <dbReference type="SAM" id="SignalP"/>
    </source>
</evidence>
<evidence type="ECO:0000256" key="2">
    <source>
        <dbReference type="ARBA" id="ARBA00022475"/>
    </source>
</evidence>
<sequence>MMGRAAELRVVLVMVVVVLGGGGWVVEGQTWCVALSSASDQALQTALDYACGAGASCASVQSNGLCYLPNTVLSHASYAFNSYYQLNGQATGTCVFDGAATLSTTNPSYGTCVYPSSQSSAEGTTSTPTTTPASNITTPSTSTPVYGLGPSSTYTANRAAFRPSITIVLPYSLLLLLSVVILLM</sequence>
<organism evidence="12 13">
    <name type="scientific">Protea cynaroides</name>
    <dbReference type="NCBI Taxonomy" id="273540"/>
    <lineage>
        <taxon>Eukaryota</taxon>
        <taxon>Viridiplantae</taxon>
        <taxon>Streptophyta</taxon>
        <taxon>Embryophyta</taxon>
        <taxon>Tracheophyta</taxon>
        <taxon>Spermatophyta</taxon>
        <taxon>Magnoliopsida</taxon>
        <taxon>Proteales</taxon>
        <taxon>Proteaceae</taxon>
        <taxon>Protea</taxon>
    </lineage>
</organism>
<keyword evidence="9" id="KW-0812">Transmembrane</keyword>
<evidence type="ECO:0000256" key="5">
    <source>
        <dbReference type="ARBA" id="ARBA00023136"/>
    </source>
</evidence>
<dbReference type="InterPro" id="IPR012946">
    <property type="entry name" value="X8"/>
</dbReference>
<dbReference type="GO" id="GO:0005886">
    <property type="term" value="C:plasma membrane"/>
    <property type="evidence" value="ECO:0007669"/>
    <property type="project" value="UniProtKB-SubCell"/>
</dbReference>
<dbReference type="InterPro" id="IPR044788">
    <property type="entry name" value="X8_dom_prot"/>
</dbReference>